<evidence type="ECO:0000256" key="1">
    <source>
        <dbReference type="SAM" id="MobiDB-lite"/>
    </source>
</evidence>
<dbReference type="EMBL" id="VNKI01000001">
    <property type="protein sequence ID" value="TVX83838.1"/>
    <property type="molecule type" value="Genomic_DNA"/>
</dbReference>
<name>A0A8B5Y451_9BACI</name>
<feature type="compositionally biased region" description="Basic and acidic residues" evidence="1">
    <location>
        <begin position="27"/>
        <end position="43"/>
    </location>
</feature>
<organism evidence="2 3">
    <name type="scientific">Peribacillus simplex</name>
    <dbReference type="NCBI Taxonomy" id="1478"/>
    <lineage>
        <taxon>Bacteria</taxon>
        <taxon>Bacillati</taxon>
        <taxon>Bacillota</taxon>
        <taxon>Bacilli</taxon>
        <taxon>Bacillales</taxon>
        <taxon>Bacillaceae</taxon>
        <taxon>Peribacillus</taxon>
    </lineage>
</organism>
<comment type="caution">
    <text evidence="2">The sequence shown here is derived from an EMBL/GenBank/DDBJ whole genome shotgun (WGS) entry which is preliminary data.</text>
</comment>
<evidence type="ECO:0000313" key="3">
    <source>
        <dbReference type="Proteomes" id="UP000317770"/>
    </source>
</evidence>
<dbReference type="PROSITE" id="PS51257">
    <property type="entry name" value="PROKAR_LIPOPROTEIN"/>
    <property type="match status" value="1"/>
</dbReference>
<dbReference type="AlphaFoldDB" id="A0A8B5Y451"/>
<evidence type="ECO:0000313" key="2">
    <source>
        <dbReference type="EMBL" id="TVX83838.1"/>
    </source>
</evidence>
<feature type="region of interest" description="Disordered" evidence="1">
    <location>
        <begin position="27"/>
        <end position="51"/>
    </location>
</feature>
<evidence type="ECO:0008006" key="4">
    <source>
        <dbReference type="Google" id="ProtNLM"/>
    </source>
</evidence>
<sequence>MKFKLMTITLGICSSLVLSGCSSEEESVVHNESSHEGHSEHTVSGDLQEETSSKEIAPDFLAEKPEDMKTIYLAVAQNKDLLEKIPCYCGCGESANHKNNYDCFIHENKKNGEVVWDDHGTRCGVCLEIAAQSILDLNDGMSIKDIRNKVDEKYKSGYAKPTPTLEVEGQKGNEILA</sequence>
<dbReference type="RefSeq" id="WP_144476471.1">
    <property type="nucleotide sequence ID" value="NZ_VNKI01000001.1"/>
</dbReference>
<proteinExistence type="predicted"/>
<gene>
    <name evidence="2" type="ORF">FQP34_00955</name>
</gene>
<reference evidence="2 3" key="1">
    <citation type="submission" date="2019-07" db="EMBL/GenBank/DDBJ databases">
        <title>Genome assembly of Bacillus simplex strain GGC-P6A.</title>
        <authorList>
            <person name="Jennings M.E."/>
            <person name="Barton H.A."/>
        </authorList>
    </citation>
    <scope>NUCLEOTIDE SEQUENCE [LARGE SCALE GENOMIC DNA]</scope>
    <source>
        <strain evidence="2 3">GGC-P6A</strain>
    </source>
</reference>
<protein>
    <recommendedName>
        <fullName evidence="4">Lipoprotein</fullName>
    </recommendedName>
</protein>
<dbReference type="Pfam" id="PF13798">
    <property type="entry name" value="PCYCGC"/>
    <property type="match status" value="1"/>
</dbReference>
<accession>A0A8B5Y451</accession>
<dbReference type="Proteomes" id="UP000317770">
    <property type="component" value="Unassembled WGS sequence"/>
</dbReference>
<dbReference type="InterPro" id="IPR025673">
    <property type="entry name" value="PCYCGC"/>
</dbReference>